<evidence type="ECO:0000313" key="3">
    <source>
        <dbReference type="EMBL" id="EFN69705.1"/>
    </source>
</evidence>
<organism evidence="4">
    <name type="scientific">Camponotus floridanus</name>
    <name type="common">Florida carpenter ant</name>
    <dbReference type="NCBI Taxonomy" id="104421"/>
    <lineage>
        <taxon>Eukaryota</taxon>
        <taxon>Metazoa</taxon>
        <taxon>Ecdysozoa</taxon>
        <taxon>Arthropoda</taxon>
        <taxon>Hexapoda</taxon>
        <taxon>Insecta</taxon>
        <taxon>Pterygota</taxon>
        <taxon>Neoptera</taxon>
        <taxon>Endopterygota</taxon>
        <taxon>Hymenoptera</taxon>
        <taxon>Apocrita</taxon>
        <taxon>Aculeata</taxon>
        <taxon>Formicoidea</taxon>
        <taxon>Formicidae</taxon>
        <taxon>Formicinae</taxon>
        <taxon>Camponotus</taxon>
    </lineage>
</organism>
<dbReference type="AlphaFoldDB" id="E2AA33"/>
<evidence type="ECO:0000313" key="4">
    <source>
        <dbReference type="Proteomes" id="UP000000311"/>
    </source>
</evidence>
<keyword evidence="1" id="KW-0863">Zinc-finger</keyword>
<gene>
    <name evidence="3" type="ORF">EAG_11667</name>
</gene>
<keyword evidence="4" id="KW-1185">Reference proteome</keyword>
<dbReference type="OMA" id="CAYCAGE"/>
<reference evidence="3 4" key="1">
    <citation type="journal article" date="2010" name="Science">
        <title>Genomic comparison of the ants Camponotus floridanus and Harpegnathos saltator.</title>
        <authorList>
            <person name="Bonasio R."/>
            <person name="Zhang G."/>
            <person name="Ye C."/>
            <person name="Mutti N.S."/>
            <person name="Fang X."/>
            <person name="Qin N."/>
            <person name="Donahue G."/>
            <person name="Yang P."/>
            <person name="Li Q."/>
            <person name="Li C."/>
            <person name="Zhang P."/>
            <person name="Huang Z."/>
            <person name="Berger S.L."/>
            <person name="Reinberg D."/>
            <person name="Wang J."/>
            <person name="Liebig J."/>
        </authorList>
    </citation>
    <scope>NUCLEOTIDE SEQUENCE [LARGE SCALE GENOMIC DNA]</scope>
    <source>
        <strain evidence="4">C129</strain>
    </source>
</reference>
<dbReference type="OrthoDB" id="7555213at2759"/>
<dbReference type="SUPFAM" id="SSF57756">
    <property type="entry name" value="Retrovirus zinc finger-like domains"/>
    <property type="match status" value="1"/>
</dbReference>
<dbReference type="InterPro" id="IPR036875">
    <property type="entry name" value="Znf_CCHC_sf"/>
</dbReference>
<keyword evidence="1" id="KW-0479">Metal-binding</keyword>
<dbReference type="Proteomes" id="UP000000311">
    <property type="component" value="Unassembled WGS sequence"/>
</dbReference>
<dbReference type="GO" id="GO:0003676">
    <property type="term" value="F:nucleic acid binding"/>
    <property type="evidence" value="ECO:0007669"/>
    <property type="project" value="InterPro"/>
</dbReference>
<dbReference type="Gene3D" id="4.10.60.10">
    <property type="entry name" value="Zinc finger, CCHC-type"/>
    <property type="match status" value="1"/>
</dbReference>
<proteinExistence type="predicted"/>
<dbReference type="PROSITE" id="PS50158">
    <property type="entry name" value="ZF_CCHC"/>
    <property type="match status" value="1"/>
</dbReference>
<dbReference type="GO" id="GO:0008270">
    <property type="term" value="F:zinc ion binding"/>
    <property type="evidence" value="ECO:0007669"/>
    <property type="project" value="UniProtKB-KW"/>
</dbReference>
<evidence type="ECO:0000259" key="2">
    <source>
        <dbReference type="PROSITE" id="PS50158"/>
    </source>
</evidence>
<feature type="non-terminal residue" evidence="3">
    <location>
        <position position="1"/>
    </location>
</feature>
<keyword evidence="1" id="KW-0862">Zinc</keyword>
<dbReference type="InParanoid" id="E2AA33"/>
<dbReference type="EMBL" id="GL438017">
    <property type="protein sequence ID" value="EFN69705.1"/>
    <property type="molecule type" value="Genomic_DNA"/>
</dbReference>
<evidence type="ECO:0000256" key="1">
    <source>
        <dbReference type="PROSITE-ProRule" id="PRU00047"/>
    </source>
</evidence>
<dbReference type="SMART" id="SM00343">
    <property type="entry name" value="ZnF_C2HC"/>
    <property type="match status" value="2"/>
</dbReference>
<name>E2AA33_CAMFO</name>
<protein>
    <recommendedName>
        <fullName evidence="2">CCHC-type domain-containing protein</fullName>
    </recommendedName>
</protein>
<sequence length="70" mass="7438">IGWIRARVEALAARPLQCYTCLGVGHTRAHCKANVDRGLCYRCGQPGHTAVGCTANPHCAYCAGEGHKAD</sequence>
<feature type="domain" description="CCHC-type" evidence="2">
    <location>
        <begin position="40"/>
        <end position="53"/>
    </location>
</feature>
<dbReference type="InterPro" id="IPR001878">
    <property type="entry name" value="Znf_CCHC"/>
</dbReference>
<dbReference type="Pfam" id="PF00098">
    <property type="entry name" value="zf-CCHC"/>
    <property type="match status" value="1"/>
</dbReference>
<accession>E2AA33</accession>
<feature type="non-terminal residue" evidence="3">
    <location>
        <position position="70"/>
    </location>
</feature>